<evidence type="ECO:0000256" key="2">
    <source>
        <dbReference type="ARBA" id="ARBA00019841"/>
    </source>
</evidence>
<dbReference type="InterPro" id="IPR051673">
    <property type="entry name" value="SSDNA_exonuclease_RecJ"/>
</dbReference>
<comment type="similarity">
    <text evidence="1">Belongs to the RecJ family.</text>
</comment>
<evidence type="ECO:0000256" key="3">
    <source>
        <dbReference type="ARBA" id="ARBA00022722"/>
    </source>
</evidence>
<feature type="domain" description="DHHA1" evidence="8">
    <location>
        <begin position="365"/>
        <end position="458"/>
    </location>
</feature>
<dbReference type="FunFam" id="3.90.1640.30:FF:000001">
    <property type="entry name" value="Single-stranded-DNA-specific exonuclease RecJ"/>
    <property type="match status" value="1"/>
</dbReference>
<dbReference type="RefSeq" id="WP_109677703.1">
    <property type="nucleotide sequence ID" value="NZ_CP086615.1"/>
</dbReference>
<dbReference type="GO" id="GO:0006310">
    <property type="term" value="P:DNA recombination"/>
    <property type="evidence" value="ECO:0007669"/>
    <property type="project" value="InterPro"/>
</dbReference>
<evidence type="ECO:0000259" key="8">
    <source>
        <dbReference type="Pfam" id="PF02272"/>
    </source>
</evidence>
<reference evidence="10 11" key="1">
    <citation type="submission" date="2018-05" db="EMBL/GenBank/DDBJ databases">
        <title>Spiribacter halobius sp. nov., a moderately halophilic bacterium isolated from marine solar saltern.</title>
        <authorList>
            <person name="Zheng W.-S."/>
            <person name="Lu D.-C."/>
            <person name="Du Z.-J."/>
        </authorList>
    </citation>
    <scope>NUCLEOTIDE SEQUENCE [LARGE SCALE GENOMIC DNA]</scope>
    <source>
        <strain evidence="10 11">E85</strain>
    </source>
</reference>
<dbReference type="Pfam" id="PF02272">
    <property type="entry name" value="DHHA1"/>
    <property type="match status" value="1"/>
</dbReference>
<keyword evidence="6" id="KW-0175">Coiled coil</keyword>
<dbReference type="InterPro" id="IPR038763">
    <property type="entry name" value="DHH_sf"/>
</dbReference>
<evidence type="ECO:0000313" key="10">
    <source>
        <dbReference type="EMBL" id="PWG63977.1"/>
    </source>
</evidence>
<dbReference type="InterPro" id="IPR004610">
    <property type="entry name" value="RecJ"/>
</dbReference>
<keyword evidence="11" id="KW-1185">Reference proteome</keyword>
<dbReference type="EMBL" id="QFFI01000008">
    <property type="protein sequence ID" value="PWG63977.1"/>
    <property type="molecule type" value="Genomic_DNA"/>
</dbReference>
<dbReference type="GO" id="GO:0006281">
    <property type="term" value="P:DNA repair"/>
    <property type="evidence" value="ECO:0007669"/>
    <property type="project" value="InterPro"/>
</dbReference>
<dbReference type="InterPro" id="IPR041122">
    <property type="entry name" value="RecJ_OB"/>
</dbReference>
<keyword evidence="5 10" id="KW-0269">Exonuclease</keyword>
<name>A0A2U2N4I7_9GAMM</name>
<dbReference type="InterPro" id="IPR003156">
    <property type="entry name" value="DHHA1_dom"/>
</dbReference>
<dbReference type="Pfam" id="PF01368">
    <property type="entry name" value="DHH"/>
    <property type="match status" value="1"/>
</dbReference>
<evidence type="ECO:0000256" key="5">
    <source>
        <dbReference type="ARBA" id="ARBA00022839"/>
    </source>
</evidence>
<dbReference type="SUPFAM" id="SSF64182">
    <property type="entry name" value="DHH phosphoesterases"/>
    <property type="match status" value="1"/>
</dbReference>
<feature type="domain" description="DDH" evidence="7">
    <location>
        <begin position="76"/>
        <end position="235"/>
    </location>
</feature>
<keyword evidence="3" id="KW-0540">Nuclease</keyword>
<evidence type="ECO:0000259" key="9">
    <source>
        <dbReference type="Pfam" id="PF17768"/>
    </source>
</evidence>
<dbReference type="PANTHER" id="PTHR30255">
    <property type="entry name" value="SINGLE-STRANDED-DNA-SPECIFIC EXONUCLEASE RECJ"/>
    <property type="match status" value="1"/>
</dbReference>
<evidence type="ECO:0000313" key="11">
    <source>
        <dbReference type="Proteomes" id="UP000245474"/>
    </source>
</evidence>
<feature type="coiled-coil region" evidence="6">
    <location>
        <begin position="317"/>
        <end position="344"/>
    </location>
</feature>
<protein>
    <recommendedName>
        <fullName evidence="2">Single-stranded-DNA-specific exonuclease RecJ</fullName>
    </recommendedName>
</protein>
<evidence type="ECO:0000259" key="7">
    <source>
        <dbReference type="Pfam" id="PF01368"/>
    </source>
</evidence>
<dbReference type="Pfam" id="PF17768">
    <property type="entry name" value="RecJ_OB"/>
    <property type="match status" value="1"/>
</dbReference>
<dbReference type="Gene3D" id="3.90.1640.30">
    <property type="match status" value="1"/>
</dbReference>
<evidence type="ECO:0000256" key="6">
    <source>
        <dbReference type="SAM" id="Coils"/>
    </source>
</evidence>
<proteinExistence type="inferred from homology"/>
<dbReference type="Gene3D" id="3.10.310.30">
    <property type="match status" value="1"/>
</dbReference>
<dbReference type="NCBIfam" id="TIGR00644">
    <property type="entry name" value="recJ"/>
    <property type="match status" value="1"/>
</dbReference>
<gene>
    <name evidence="10" type="primary">recJ</name>
    <name evidence="10" type="ORF">DEM34_07010</name>
</gene>
<feature type="domain" description="RecJ OB" evidence="9">
    <location>
        <begin position="472"/>
        <end position="576"/>
    </location>
</feature>
<comment type="caution">
    <text evidence="10">The sequence shown here is derived from an EMBL/GenBank/DDBJ whole genome shotgun (WGS) entry which is preliminary data.</text>
</comment>
<dbReference type="Proteomes" id="UP000245474">
    <property type="component" value="Unassembled WGS sequence"/>
</dbReference>
<dbReference type="OrthoDB" id="9809852at2"/>
<dbReference type="InterPro" id="IPR001667">
    <property type="entry name" value="DDH_dom"/>
</dbReference>
<sequence>MNASRRQIRRREVDHDAAARLPQDWHPVLRRVYAARRVSAAAEVSYGLDGLPAPDGLGGMATAADTLARTLTAGGRILVVGDFDADGATSCAVVLKALRAMGATAVDYLVPNRFDFGYGLSPELVAVARERAPDLILTVDNGVSSVNGVAAAVEAGIPVVVTDHHLPGETLPAAAAIVNPNLPGQRFPGRHLAGVGVAFYVMLALRAWLRAEGWFGDGRPEPALAELLDLVALGTVADVVPLDHANRTLVAQGLRRIRAGRGSPGVVALLSAAGRDPARTVAADLGFAVAPRLNAAGRLEDMGLGIECLLSDDPAAAERLAAQLDTLNRERRRIERDMRESALAGLEAEALAGDGDVGPALCLLRDDWHQGVVGIVASRVKEQFHRPVIAFAPSEAGLIKGSARSVPGLHIRDLLEELDTETGGRLIHRFGGHAMAAGLTLGRSDFDAFRERFRALVAAKVDAETLTDTLYTDGALAGDEITLALAHTLRAAGPWGAGFPEPSFDGSFCVCDRRIVGGSHLRLTLAPAEAPAVRLPAIAFNALERGWDEVGERVRVVYRLDVNQYRGQESLQLMVSHIEPLGP</sequence>
<accession>A0A2U2N4I7</accession>
<dbReference type="GO" id="GO:0003676">
    <property type="term" value="F:nucleic acid binding"/>
    <property type="evidence" value="ECO:0007669"/>
    <property type="project" value="InterPro"/>
</dbReference>
<evidence type="ECO:0000256" key="4">
    <source>
        <dbReference type="ARBA" id="ARBA00022801"/>
    </source>
</evidence>
<keyword evidence="4" id="KW-0378">Hydrolase</keyword>
<evidence type="ECO:0000256" key="1">
    <source>
        <dbReference type="ARBA" id="ARBA00005915"/>
    </source>
</evidence>
<organism evidence="10 11">
    <name type="scientific">Sediminicurvatus halobius</name>
    <dbReference type="NCBI Taxonomy" id="2182432"/>
    <lineage>
        <taxon>Bacteria</taxon>
        <taxon>Pseudomonadati</taxon>
        <taxon>Pseudomonadota</taxon>
        <taxon>Gammaproteobacteria</taxon>
        <taxon>Chromatiales</taxon>
        <taxon>Ectothiorhodospiraceae</taxon>
        <taxon>Sediminicurvatus</taxon>
    </lineage>
</organism>
<dbReference type="GO" id="GO:0008409">
    <property type="term" value="F:5'-3' exonuclease activity"/>
    <property type="evidence" value="ECO:0007669"/>
    <property type="project" value="InterPro"/>
</dbReference>
<dbReference type="AlphaFoldDB" id="A0A2U2N4I7"/>
<dbReference type="PANTHER" id="PTHR30255:SF2">
    <property type="entry name" value="SINGLE-STRANDED-DNA-SPECIFIC EXONUCLEASE RECJ"/>
    <property type="match status" value="1"/>
</dbReference>